<evidence type="ECO:0000256" key="12">
    <source>
        <dbReference type="ARBA" id="ARBA00043086"/>
    </source>
</evidence>
<dbReference type="EMBL" id="VCAZ01000074">
    <property type="protein sequence ID" value="TSP25379.1"/>
    <property type="molecule type" value="Genomic_DNA"/>
</dbReference>
<dbReference type="GO" id="GO:0004662">
    <property type="term" value="F:CAAX-protein geranylgeranyltransferase activity"/>
    <property type="evidence" value="ECO:0007669"/>
    <property type="project" value="UniProtKB-EC"/>
</dbReference>
<evidence type="ECO:0000256" key="8">
    <source>
        <dbReference type="ARBA" id="ARBA00022842"/>
    </source>
</evidence>
<dbReference type="InterPro" id="IPR002088">
    <property type="entry name" value="Prenyl_trans_a"/>
</dbReference>
<dbReference type="EC" id="2.5.1.59" evidence="3"/>
<name>A0A556UXN1_BAGYA</name>
<dbReference type="PANTHER" id="PTHR11129">
    <property type="entry name" value="PROTEIN FARNESYLTRANSFERASE ALPHA SUBUNIT/RAB GERANYLGERANYL TRANSFERASE ALPHA SUBUNIT"/>
    <property type="match status" value="1"/>
</dbReference>
<evidence type="ECO:0000256" key="5">
    <source>
        <dbReference type="ARBA" id="ARBA00022602"/>
    </source>
</evidence>
<keyword evidence="7" id="KW-0677">Repeat</keyword>
<dbReference type="Proteomes" id="UP000319801">
    <property type="component" value="Unassembled WGS sequence"/>
</dbReference>
<keyword evidence="8" id="KW-0460">Magnesium</keyword>
<dbReference type="PANTHER" id="PTHR11129:SF1">
    <property type="entry name" value="PROTEIN FARNESYLTRANSFERASE_GERANYLGERANYLTRANSFERASE TYPE-1 SUBUNIT ALPHA"/>
    <property type="match status" value="1"/>
</dbReference>
<accession>A0A556UXN1</accession>
<evidence type="ECO:0000256" key="13">
    <source>
        <dbReference type="ARBA" id="ARBA00043219"/>
    </source>
</evidence>
<dbReference type="GO" id="GO:0005953">
    <property type="term" value="C:CAAX-protein geranylgeranyltransferase complex"/>
    <property type="evidence" value="ECO:0007669"/>
    <property type="project" value="TreeGrafter"/>
</dbReference>
<organism evidence="14 15">
    <name type="scientific">Bagarius yarrelli</name>
    <name type="common">Goonch</name>
    <name type="synonym">Bagrus yarrelli</name>
    <dbReference type="NCBI Taxonomy" id="175774"/>
    <lineage>
        <taxon>Eukaryota</taxon>
        <taxon>Metazoa</taxon>
        <taxon>Chordata</taxon>
        <taxon>Craniata</taxon>
        <taxon>Vertebrata</taxon>
        <taxon>Euteleostomi</taxon>
        <taxon>Actinopterygii</taxon>
        <taxon>Neopterygii</taxon>
        <taxon>Teleostei</taxon>
        <taxon>Ostariophysi</taxon>
        <taxon>Siluriformes</taxon>
        <taxon>Sisoridae</taxon>
        <taxon>Sisorinae</taxon>
        <taxon>Bagarius</taxon>
    </lineage>
</organism>
<reference evidence="14 15" key="1">
    <citation type="journal article" date="2019" name="Genome Biol. Evol.">
        <title>Whole-Genome Sequencing of the Giant Devil Catfish, Bagarius yarrelli.</title>
        <authorList>
            <person name="Jiang W."/>
            <person name="Lv Y."/>
            <person name="Cheng L."/>
            <person name="Yang K."/>
            <person name="Chao B."/>
            <person name="Wang X."/>
            <person name="Li Y."/>
            <person name="Pan X."/>
            <person name="You X."/>
            <person name="Zhang Y."/>
            <person name="Yang J."/>
            <person name="Li J."/>
            <person name="Zhang X."/>
            <person name="Liu S."/>
            <person name="Sun C."/>
            <person name="Yang J."/>
            <person name="Shi Q."/>
        </authorList>
    </citation>
    <scope>NUCLEOTIDE SEQUENCE [LARGE SCALE GENOMIC DNA]</scope>
    <source>
        <strain evidence="14">JWS20170419001</strain>
        <tissue evidence="14">Muscle</tissue>
    </source>
</reference>
<evidence type="ECO:0000256" key="7">
    <source>
        <dbReference type="ARBA" id="ARBA00022737"/>
    </source>
</evidence>
<dbReference type="Gene3D" id="1.25.40.120">
    <property type="entry name" value="Protein prenylyltransferase"/>
    <property type="match status" value="1"/>
</dbReference>
<dbReference type="AlphaFoldDB" id="A0A556UXN1"/>
<comment type="cofactor">
    <cofactor evidence="1">
        <name>Mg(2+)</name>
        <dbReference type="ChEBI" id="CHEBI:18420"/>
    </cofactor>
</comment>
<gene>
    <name evidence="14" type="ORF">Baya_9604</name>
</gene>
<evidence type="ECO:0000256" key="4">
    <source>
        <dbReference type="ARBA" id="ARBA00012702"/>
    </source>
</evidence>
<evidence type="ECO:0000256" key="6">
    <source>
        <dbReference type="ARBA" id="ARBA00022679"/>
    </source>
</evidence>
<keyword evidence="6 14" id="KW-0808">Transferase</keyword>
<dbReference type="GO" id="GO:0004660">
    <property type="term" value="F:protein farnesyltransferase activity"/>
    <property type="evidence" value="ECO:0007669"/>
    <property type="project" value="UniProtKB-EC"/>
</dbReference>
<evidence type="ECO:0000313" key="14">
    <source>
        <dbReference type="EMBL" id="TSP25379.1"/>
    </source>
</evidence>
<dbReference type="EC" id="2.5.1.58" evidence="4"/>
<evidence type="ECO:0000256" key="3">
    <source>
        <dbReference type="ARBA" id="ARBA00012700"/>
    </source>
</evidence>
<evidence type="ECO:0000256" key="10">
    <source>
        <dbReference type="ARBA" id="ARBA00041392"/>
    </source>
</evidence>
<dbReference type="OrthoDB" id="272289at2759"/>
<evidence type="ECO:0000256" key="11">
    <source>
        <dbReference type="ARBA" id="ARBA00042436"/>
    </source>
</evidence>
<keyword evidence="15" id="KW-1185">Reference proteome</keyword>
<sequence>MASVDGMSDGLSAPVQEEVNAHYNAAQEELNMDVEEPLIGGYVFYRHYRRILLQALQKDLRTEMKYITTIIEEQAKNYQVWHHRRMVVEWLNDPSQELQFTAEILVQDSKNYHAWQHRQWVIKEYNLWDGELEYVEELLEDDIRNNSAWNQRHYVISHTTTYTPTDVLEREVQILQATGLSAYPGLLQQVQELQETCCSPHLLGFLVDFYEDALETNSTDNNIDTLNKALEICELLAQEKDTIRREYWRYMARSLQSKYGSEDIQSASTEEQDVSSSN</sequence>
<keyword evidence="5" id="KW-0637">Prenyltransferase</keyword>
<evidence type="ECO:0000256" key="1">
    <source>
        <dbReference type="ARBA" id="ARBA00001946"/>
    </source>
</evidence>
<proteinExistence type="inferred from homology"/>
<dbReference type="PROSITE" id="PS51147">
    <property type="entry name" value="PFTA"/>
    <property type="match status" value="3"/>
</dbReference>
<comment type="similarity">
    <text evidence="2">Belongs to the protein prenyltransferase subunit alpha family.</text>
</comment>
<dbReference type="GO" id="GO:0005965">
    <property type="term" value="C:protein farnesyltransferase complex"/>
    <property type="evidence" value="ECO:0007669"/>
    <property type="project" value="TreeGrafter"/>
</dbReference>
<dbReference type="Pfam" id="PF01239">
    <property type="entry name" value="PPTA"/>
    <property type="match status" value="3"/>
</dbReference>
<dbReference type="SUPFAM" id="SSF48439">
    <property type="entry name" value="Protein prenylyltransferase"/>
    <property type="match status" value="1"/>
</dbReference>
<evidence type="ECO:0000313" key="15">
    <source>
        <dbReference type="Proteomes" id="UP000319801"/>
    </source>
</evidence>
<evidence type="ECO:0000256" key="9">
    <source>
        <dbReference type="ARBA" id="ARBA00040965"/>
    </source>
</evidence>
<comment type="caution">
    <text evidence="14">The sequence shown here is derived from an EMBL/GenBank/DDBJ whole genome shotgun (WGS) entry which is preliminary data.</text>
</comment>
<protein>
    <recommendedName>
        <fullName evidence="9">Protein farnesyltransferase/geranylgeranyltransferase type-1 subunit alpha</fullName>
        <ecNumber evidence="4">2.5.1.58</ecNumber>
        <ecNumber evidence="3">2.5.1.59</ecNumber>
    </recommendedName>
    <alternativeName>
        <fullName evidence="12">CAAX farnesyltransferase subunit alpha</fullName>
    </alternativeName>
    <alternativeName>
        <fullName evidence="11">FTase-alpha</fullName>
    </alternativeName>
    <alternativeName>
        <fullName evidence="10">Ras proteins prenyltransferase subunit alpha</fullName>
    </alternativeName>
    <alternativeName>
        <fullName evidence="13">Type I protein geranyl-geranyltransferase subunit alpha</fullName>
    </alternativeName>
</protein>
<evidence type="ECO:0000256" key="2">
    <source>
        <dbReference type="ARBA" id="ARBA00006734"/>
    </source>
</evidence>